<comment type="caution">
    <text evidence="3">The sequence shown here is derived from an EMBL/GenBank/DDBJ whole genome shotgun (WGS) entry which is preliminary data.</text>
</comment>
<dbReference type="AlphaFoldDB" id="A0A9D3LNG5"/>
<sequence length="110" mass="12588">MEESGLWRGEEGPVHLSHSSWVKRWLQRFRDSSLGKPGAGPDPAGESERADSAPRLRKCLLLAAVILLVLILMVLLLFWNYQYIIVWKMLHDQKYTSFPVFGGMEEEGED</sequence>
<feature type="region of interest" description="Disordered" evidence="1">
    <location>
        <begin position="32"/>
        <end position="53"/>
    </location>
</feature>
<evidence type="ECO:0000256" key="2">
    <source>
        <dbReference type="SAM" id="Phobius"/>
    </source>
</evidence>
<evidence type="ECO:0000313" key="4">
    <source>
        <dbReference type="Proteomes" id="UP001044222"/>
    </source>
</evidence>
<proteinExistence type="predicted"/>
<name>A0A9D3LNG5_ANGAN</name>
<protein>
    <submittedName>
        <fullName evidence="3">Uncharacterized protein</fullName>
    </submittedName>
</protein>
<dbReference type="EMBL" id="JAFIRN010000015">
    <property type="protein sequence ID" value="KAG5834212.1"/>
    <property type="molecule type" value="Genomic_DNA"/>
</dbReference>
<reference evidence="3" key="1">
    <citation type="submission" date="2021-01" db="EMBL/GenBank/DDBJ databases">
        <title>A chromosome-scale assembly of European eel, Anguilla anguilla.</title>
        <authorList>
            <person name="Henkel C."/>
            <person name="Jong-Raadsen S.A."/>
            <person name="Dufour S."/>
            <person name="Weltzien F.-A."/>
            <person name="Palstra A.P."/>
            <person name="Pelster B."/>
            <person name="Spaink H.P."/>
            <person name="Van Den Thillart G.E."/>
            <person name="Jansen H."/>
            <person name="Zahm M."/>
            <person name="Klopp C."/>
            <person name="Cedric C."/>
            <person name="Louis A."/>
            <person name="Berthelot C."/>
            <person name="Parey E."/>
            <person name="Roest Crollius H."/>
            <person name="Montfort J."/>
            <person name="Robinson-Rechavi M."/>
            <person name="Bucao C."/>
            <person name="Bouchez O."/>
            <person name="Gislard M."/>
            <person name="Lluch J."/>
            <person name="Milhes M."/>
            <person name="Lampietro C."/>
            <person name="Lopez Roques C."/>
            <person name="Donnadieu C."/>
            <person name="Braasch I."/>
            <person name="Desvignes T."/>
            <person name="Postlethwait J."/>
            <person name="Bobe J."/>
            <person name="Guiguen Y."/>
            <person name="Dirks R."/>
        </authorList>
    </citation>
    <scope>NUCLEOTIDE SEQUENCE</scope>
    <source>
        <strain evidence="3">Tag_6206</strain>
        <tissue evidence="3">Liver</tissue>
    </source>
</reference>
<evidence type="ECO:0000313" key="3">
    <source>
        <dbReference type="EMBL" id="KAG5834212.1"/>
    </source>
</evidence>
<dbReference type="Proteomes" id="UP001044222">
    <property type="component" value="Chromosome 15"/>
</dbReference>
<feature type="transmembrane region" description="Helical" evidence="2">
    <location>
        <begin position="59"/>
        <end position="79"/>
    </location>
</feature>
<keyword evidence="4" id="KW-1185">Reference proteome</keyword>
<evidence type="ECO:0000256" key="1">
    <source>
        <dbReference type="SAM" id="MobiDB-lite"/>
    </source>
</evidence>
<organism evidence="3 4">
    <name type="scientific">Anguilla anguilla</name>
    <name type="common">European freshwater eel</name>
    <name type="synonym">Muraena anguilla</name>
    <dbReference type="NCBI Taxonomy" id="7936"/>
    <lineage>
        <taxon>Eukaryota</taxon>
        <taxon>Metazoa</taxon>
        <taxon>Chordata</taxon>
        <taxon>Craniata</taxon>
        <taxon>Vertebrata</taxon>
        <taxon>Euteleostomi</taxon>
        <taxon>Actinopterygii</taxon>
        <taxon>Neopterygii</taxon>
        <taxon>Teleostei</taxon>
        <taxon>Anguilliformes</taxon>
        <taxon>Anguillidae</taxon>
        <taxon>Anguilla</taxon>
    </lineage>
</organism>
<keyword evidence="2" id="KW-0472">Membrane</keyword>
<gene>
    <name evidence="3" type="ORF">ANANG_G00259160</name>
</gene>
<keyword evidence="2" id="KW-1133">Transmembrane helix</keyword>
<keyword evidence="2" id="KW-0812">Transmembrane</keyword>
<accession>A0A9D3LNG5</accession>